<name>A0ABX5KVU4_9BURK</name>
<gene>
    <name evidence="2" type="ORF">C7402_101421</name>
</gene>
<dbReference type="Proteomes" id="UP000245712">
    <property type="component" value="Unassembled WGS sequence"/>
</dbReference>
<feature type="compositionally biased region" description="Basic residues" evidence="1">
    <location>
        <begin position="14"/>
        <end position="23"/>
    </location>
</feature>
<accession>A0ABX5KVU4</accession>
<keyword evidence="3" id="KW-1185">Reference proteome</keyword>
<proteinExistence type="predicted"/>
<evidence type="ECO:0000256" key="1">
    <source>
        <dbReference type="SAM" id="MobiDB-lite"/>
    </source>
</evidence>
<evidence type="ECO:0000313" key="3">
    <source>
        <dbReference type="Proteomes" id="UP000245712"/>
    </source>
</evidence>
<sequence length="50" mass="5570">MPFGIYLRPDRPAHKTSGRHSHAMKPAARAVFRTPDIRLATPIAAPYTRA</sequence>
<organism evidence="2 3">
    <name type="scientific">Paraburkholderia unamae</name>
    <dbReference type="NCBI Taxonomy" id="219649"/>
    <lineage>
        <taxon>Bacteria</taxon>
        <taxon>Pseudomonadati</taxon>
        <taxon>Pseudomonadota</taxon>
        <taxon>Betaproteobacteria</taxon>
        <taxon>Burkholderiales</taxon>
        <taxon>Burkholderiaceae</taxon>
        <taxon>Paraburkholderia</taxon>
    </lineage>
</organism>
<feature type="region of interest" description="Disordered" evidence="1">
    <location>
        <begin position="8"/>
        <end position="27"/>
    </location>
</feature>
<comment type="caution">
    <text evidence="2">The sequence shown here is derived from an EMBL/GenBank/DDBJ whole genome shotgun (WGS) entry which is preliminary data.</text>
</comment>
<protein>
    <submittedName>
        <fullName evidence="2">Uncharacterized protein</fullName>
    </submittedName>
</protein>
<evidence type="ECO:0000313" key="2">
    <source>
        <dbReference type="EMBL" id="PVX97707.1"/>
    </source>
</evidence>
<reference evidence="2 3" key="1">
    <citation type="submission" date="2018-05" db="EMBL/GenBank/DDBJ databases">
        <title>Genomic Encyclopedia of Type Strains, Phase IV (KMG-V): Genome sequencing to study the core and pangenomes of soil and plant-associated prokaryotes.</title>
        <authorList>
            <person name="Whitman W."/>
        </authorList>
    </citation>
    <scope>NUCLEOTIDE SEQUENCE [LARGE SCALE GENOMIC DNA]</scope>
    <source>
        <strain evidence="2 3">SCZa-39</strain>
    </source>
</reference>
<dbReference type="EMBL" id="QEOB01000001">
    <property type="protein sequence ID" value="PVX97707.1"/>
    <property type="molecule type" value="Genomic_DNA"/>
</dbReference>